<feature type="domain" description="Protein kinase" evidence="7">
    <location>
        <begin position="65"/>
        <end position="373"/>
    </location>
</feature>
<name>A0A1P8WRE7_9PLAN</name>
<feature type="transmembrane region" description="Helical" evidence="6">
    <location>
        <begin position="500"/>
        <end position="526"/>
    </location>
</feature>
<dbReference type="InterPro" id="IPR011009">
    <property type="entry name" value="Kinase-like_dom_sf"/>
</dbReference>
<dbReference type="Proteomes" id="UP000187735">
    <property type="component" value="Chromosome"/>
</dbReference>
<dbReference type="InterPro" id="IPR008271">
    <property type="entry name" value="Ser/Thr_kinase_AS"/>
</dbReference>
<dbReference type="STRING" id="1891926.Fuma_06306"/>
<reference evidence="8 9" key="1">
    <citation type="journal article" date="2016" name="Front. Microbiol.">
        <title>Fuerstia marisgermanicae gen. nov., sp. nov., an Unusual Member of the Phylum Planctomycetes from the German Wadden Sea.</title>
        <authorList>
            <person name="Kohn T."/>
            <person name="Heuer A."/>
            <person name="Jogler M."/>
            <person name="Vollmers J."/>
            <person name="Boedeker C."/>
            <person name="Bunk B."/>
            <person name="Rast P."/>
            <person name="Borchert D."/>
            <person name="Glockner I."/>
            <person name="Freese H.M."/>
            <person name="Klenk H.P."/>
            <person name="Overmann J."/>
            <person name="Kaster A.K."/>
            <person name="Rohde M."/>
            <person name="Wiegand S."/>
            <person name="Jogler C."/>
        </authorList>
    </citation>
    <scope>NUCLEOTIDE SEQUENCE [LARGE SCALE GENOMIC DNA]</scope>
    <source>
        <strain evidence="8 9">NH11</strain>
    </source>
</reference>
<feature type="transmembrane region" description="Helical" evidence="6">
    <location>
        <begin position="780"/>
        <end position="799"/>
    </location>
</feature>
<evidence type="ECO:0000259" key="7">
    <source>
        <dbReference type="PROSITE" id="PS50011"/>
    </source>
</evidence>
<evidence type="ECO:0000256" key="4">
    <source>
        <dbReference type="ARBA" id="ARBA00022840"/>
    </source>
</evidence>
<feature type="transmembrane region" description="Helical" evidence="6">
    <location>
        <begin position="376"/>
        <end position="395"/>
    </location>
</feature>
<keyword evidence="3 8" id="KW-0418">Kinase</keyword>
<protein>
    <submittedName>
        <fullName evidence="8">Serine/threonine-protein kinase PrkC</fullName>
        <ecNumber evidence="8">2.7.11.1</ecNumber>
    </submittedName>
</protein>
<dbReference type="SUPFAM" id="SSF56112">
    <property type="entry name" value="Protein kinase-like (PK-like)"/>
    <property type="match status" value="1"/>
</dbReference>
<dbReference type="KEGG" id="fmr:Fuma_06306"/>
<evidence type="ECO:0000256" key="6">
    <source>
        <dbReference type="SAM" id="Phobius"/>
    </source>
</evidence>
<dbReference type="GO" id="GO:0005524">
    <property type="term" value="F:ATP binding"/>
    <property type="evidence" value="ECO:0007669"/>
    <property type="project" value="UniProtKB-UniRule"/>
</dbReference>
<feature type="transmembrane region" description="Helical" evidence="6">
    <location>
        <begin position="401"/>
        <end position="418"/>
    </location>
</feature>
<gene>
    <name evidence="8" type="primary">prkC_34</name>
    <name evidence="8" type="ORF">Fuma_06306</name>
</gene>
<dbReference type="GO" id="GO:0004674">
    <property type="term" value="F:protein serine/threonine kinase activity"/>
    <property type="evidence" value="ECO:0007669"/>
    <property type="project" value="UniProtKB-EC"/>
</dbReference>
<proteinExistence type="predicted"/>
<evidence type="ECO:0000256" key="3">
    <source>
        <dbReference type="ARBA" id="ARBA00022777"/>
    </source>
</evidence>
<sequence length="906" mass="99804">MTESSKICPQCNSELPADSAAALCPKCLLQMGFETAPDEPDSSPSYQPTFIAPTAEELEPEFPQLEILEQIGHGGMGVVYKARQIELDRIVALKILRPNISNDAKFAERFQREARALAKLNHPNIVTVYDFGRKDALFYFIMEYVDGTNLRHLERVGQLDPRQALTIVPQVCAALQYAHDNGVVHRDIKPENILISMDGDLRIADFGLAKLAGKTDDAPLTGTWQVMGTPHYMAPEQFEKPNTVDHRADIYSLGVVIYELLTGELPLGRFPLPSEKVRVDVRLDEVVLRSLDKEPNRRYQRVTDVATAVENASSPSPAGFHRTEQVKQWAFRAAATAATAVGSSARSLREKTSGWEGRLRSAVDWIGARHAGIGKALMTTGLVEFVGSLLSLLGSPWRDELLFFAVSGAIFGTLAFWFGRQLRRKLPSKFLRRAAVLSLLPLSGCGAVVGVIRILLTALGLIAAYCAKPAEEAAGPPAPDIVDHLVKALRSARKAITPRIIRLTLLGVCGWCLVCGIVFSAAYGLWFHENIWSYYVANDDTGQDVKPLSGTYDSLSIRSSGHGPTRGINRSTIRPERQTLTLTGINSSPLRRATLEINLPDDSVTLRDRMSGRDETMPLSKEAIRQWMSVFAEDVESLESQKQIDNLWAVVTVMYASRGLTAYIGAKHERWYPPVERQLTNLLEDRQVMAGRLIPVGRLLDPELFATQSENSDLTYFKVQPNHELIAIGIFAAFAVWLIGMIRVARILYIHLWWPACTSDAATAIDSSAAAKRWLRCSTAMIITSLIGGMLTILLIAAADDLKISQPEVFARLGFHLPPYTAVWVILAVKIVCVTICAFALLARPMLFIVGRWLGAVAATLSLVALPVNLITFPTGLAALILLSDARVRTAFGILNRTYERTDAAE</sequence>
<evidence type="ECO:0000256" key="2">
    <source>
        <dbReference type="ARBA" id="ARBA00022741"/>
    </source>
</evidence>
<dbReference type="SMART" id="SM00220">
    <property type="entry name" value="S_TKc"/>
    <property type="match status" value="1"/>
</dbReference>
<feature type="binding site" evidence="5">
    <location>
        <position position="94"/>
    </location>
    <ligand>
        <name>ATP</name>
        <dbReference type="ChEBI" id="CHEBI:30616"/>
    </ligand>
</feature>
<keyword evidence="6" id="KW-1133">Transmembrane helix</keyword>
<dbReference type="Gene3D" id="1.10.510.10">
    <property type="entry name" value="Transferase(Phosphotransferase) domain 1"/>
    <property type="match status" value="1"/>
</dbReference>
<evidence type="ECO:0000256" key="5">
    <source>
        <dbReference type="PROSITE-ProRule" id="PRU10141"/>
    </source>
</evidence>
<evidence type="ECO:0000256" key="1">
    <source>
        <dbReference type="ARBA" id="ARBA00022679"/>
    </source>
</evidence>
<feature type="transmembrane region" description="Helical" evidence="6">
    <location>
        <begin position="854"/>
        <end position="883"/>
    </location>
</feature>
<dbReference type="RefSeq" id="WP_077027621.1">
    <property type="nucleotide sequence ID" value="NZ_CP017641.1"/>
</dbReference>
<dbReference type="Gene3D" id="3.30.200.20">
    <property type="entry name" value="Phosphorylase Kinase, domain 1"/>
    <property type="match status" value="1"/>
</dbReference>
<dbReference type="EMBL" id="CP017641">
    <property type="protein sequence ID" value="APZ96633.1"/>
    <property type="molecule type" value="Genomic_DNA"/>
</dbReference>
<evidence type="ECO:0000313" key="8">
    <source>
        <dbReference type="EMBL" id="APZ96633.1"/>
    </source>
</evidence>
<dbReference type="InterPro" id="IPR017441">
    <property type="entry name" value="Protein_kinase_ATP_BS"/>
</dbReference>
<dbReference type="PROSITE" id="PS50011">
    <property type="entry name" value="PROTEIN_KINASE_DOM"/>
    <property type="match status" value="1"/>
</dbReference>
<dbReference type="EC" id="2.7.11.1" evidence="8"/>
<feature type="transmembrane region" description="Helical" evidence="6">
    <location>
        <begin position="725"/>
        <end position="745"/>
    </location>
</feature>
<dbReference type="CDD" id="cd14014">
    <property type="entry name" value="STKc_PknB_like"/>
    <property type="match status" value="1"/>
</dbReference>
<dbReference type="PROSITE" id="PS00107">
    <property type="entry name" value="PROTEIN_KINASE_ATP"/>
    <property type="match status" value="1"/>
</dbReference>
<dbReference type="AlphaFoldDB" id="A0A1P8WRE7"/>
<dbReference type="PANTHER" id="PTHR43289">
    <property type="entry name" value="MITOGEN-ACTIVATED PROTEIN KINASE KINASE KINASE 20-RELATED"/>
    <property type="match status" value="1"/>
</dbReference>
<keyword evidence="2 5" id="KW-0547">Nucleotide-binding</keyword>
<organism evidence="8 9">
    <name type="scientific">Fuerstiella marisgermanici</name>
    <dbReference type="NCBI Taxonomy" id="1891926"/>
    <lineage>
        <taxon>Bacteria</taxon>
        <taxon>Pseudomonadati</taxon>
        <taxon>Planctomycetota</taxon>
        <taxon>Planctomycetia</taxon>
        <taxon>Planctomycetales</taxon>
        <taxon>Planctomycetaceae</taxon>
        <taxon>Fuerstiella</taxon>
    </lineage>
</organism>
<evidence type="ECO:0000313" key="9">
    <source>
        <dbReference type="Proteomes" id="UP000187735"/>
    </source>
</evidence>
<feature type="transmembrane region" description="Helical" evidence="6">
    <location>
        <begin position="439"/>
        <end position="465"/>
    </location>
</feature>
<keyword evidence="9" id="KW-1185">Reference proteome</keyword>
<dbReference type="PANTHER" id="PTHR43289:SF6">
    <property type="entry name" value="SERINE_THREONINE-PROTEIN KINASE NEKL-3"/>
    <property type="match status" value="1"/>
</dbReference>
<dbReference type="InterPro" id="IPR000719">
    <property type="entry name" value="Prot_kinase_dom"/>
</dbReference>
<dbReference type="Pfam" id="PF00069">
    <property type="entry name" value="Pkinase"/>
    <property type="match status" value="1"/>
</dbReference>
<keyword evidence="4 5" id="KW-0067">ATP-binding</keyword>
<feature type="transmembrane region" description="Helical" evidence="6">
    <location>
        <begin position="819"/>
        <end position="842"/>
    </location>
</feature>
<dbReference type="OrthoDB" id="6111975at2"/>
<dbReference type="PROSITE" id="PS00108">
    <property type="entry name" value="PROTEIN_KINASE_ST"/>
    <property type="match status" value="1"/>
</dbReference>
<keyword evidence="6" id="KW-0472">Membrane</keyword>
<accession>A0A1P8WRE7</accession>
<keyword evidence="1 8" id="KW-0808">Transferase</keyword>
<keyword evidence="6" id="KW-0812">Transmembrane</keyword>